<dbReference type="PANTHER" id="PTHR45815:SF3">
    <property type="entry name" value="PROTEIN DISULFIDE-ISOMERASE A6"/>
    <property type="match status" value="1"/>
</dbReference>
<dbReference type="KEGG" id="ehx:EMIHUDRAFT_256282"/>
<sequence length="137" mass="15176">MAALLVSASPMGSNPFTSTVVALTSKNWRELESSPFLWLVNLTPKWEKLAGELKNLVKVAYWDTEANGATPPLLGQIKGTPTIKAFVPSRKSVKNAKNVEEYQQAREVKDLVRFATSRMPNFVERVKTAQELEAAQA</sequence>
<dbReference type="GO" id="GO:0005788">
    <property type="term" value="C:endoplasmic reticulum lumen"/>
    <property type="evidence" value="ECO:0007669"/>
    <property type="project" value="TreeGrafter"/>
</dbReference>
<dbReference type="AlphaFoldDB" id="A0A0D3IXU2"/>
<evidence type="ECO:0008006" key="3">
    <source>
        <dbReference type="Google" id="ProtNLM"/>
    </source>
</evidence>
<dbReference type="Proteomes" id="UP000013827">
    <property type="component" value="Unassembled WGS sequence"/>
</dbReference>
<dbReference type="InterPro" id="IPR036249">
    <property type="entry name" value="Thioredoxin-like_sf"/>
</dbReference>
<dbReference type="Gene3D" id="3.40.30.10">
    <property type="entry name" value="Glutaredoxin"/>
    <property type="match status" value="1"/>
</dbReference>
<dbReference type="eggNOG" id="ENOG502SUKV">
    <property type="taxonomic scope" value="Eukaryota"/>
</dbReference>
<dbReference type="GO" id="GO:0015035">
    <property type="term" value="F:protein-disulfide reductase activity"/>
    <property type="evidence" value="ECO:0007669"/>
    <property type="project" value="TreeGrafter"/>
</dbReference>
<dbReference type="STRING" id="2903.R1C1U0"/>
<evidence type="ECO:0000313" key="1">
    <source>
        <dbReference type="EnsemblProtists" id="EOD16077"/>
    </source>
</evidence>
<evidence type="ECO:0000313" key="2">
    <source>
        <dbReference type="Proteomes" id="UP000013827"/>
    </source>
</evidence>
<dbReference type="RefSeq" id="XP_005768506.1">
    <property type="nucleotide sequence ID" value="XM_005768449.1"/>
</dbReference>
<keyword evidence="2" id="KW-1185">Reference proteome</keyword>
<reference evidence="1" key="2">
    <citation type="submission" date="2024-10" db="UniProtKB">
        <authorList>
            <consortium name="EnsemblProtists"/>
        </authorList>
    </citation>
    <scope>IDENTIFICATION</scope>
</reference>
<dbReference type="HOGENOM" id="CLU_1870548_0_0_1"/>
<accession>A0A0D3IXU2</accession>
<name>A0A0D3IXU2_EMIH1</name>
<dbReference type="EnsemblProtists" id="EOD16077">
    <property type="protein sequence ID" value="EOD16077"/>
    <property type="gene ID" value="EMIHUDRAFT_256282"/>
</dbReference>
<dbReference type="PaxDb" id="2903-EOD16077"/>
<dbReference type="GeneID" id="17262227"/>
<organism evidence="1 2">
    <name type="scientific">Emiliania huxleyi (strain CCMP1516)</name>
    <dbReference type="NCBI Taxonomy" id="280463"/>
    <lineage>
        <taxon>Eukaryota</taxon>
        <taxon>Haptista</taxon>
        <taxon>Haptophyta</taxon>
        <taxon>Prymnesiophyceae</taxon>
        <taxon>Isochrysidales</taxon>
        <taxon>Noelaerhabdaceae</taxon>
        <taxon>Emiliania</taxon>
    </lineage>
</organism>
<dbReference type="PANTHER" id="PTHR45815">
    <property type="entry name" value="PROTEIN DISULFIDE-ISOMERASE A6"/>
    <property type="match status" value="1"/>
</dbReference>
<proteinExistence type="predicted"/>
<dbReference type="GO" id="GO:0034976">
    <property type="term" value="P:response to endoplasmic reticulum stress"/>
    <property type="evidence" value="ECO:0007669"/>
    <property type="project" value="TreeGrafter"/>
</dbReference>
<protein>
    <recommendedName>
        <fullName evidence="3">Thioredoxin domain-containing protein</fullName>
    </recommendedName>
</protein>
<dbReference type="SUPFAM" id="SSF52833">
    <property type="entry name" value="Thioredoxin-like"/>
    <property type="match status" value="1"/>
</dbReference>
<reference evidence="2" key="1">
    <citation type="journal article" date="2013" name="Nature">
        <title>Pan genome of the phytoplankton Emiliania underpins its global distribution.</title>
        <authorList>
            <person name="Read B.A."/>
            <person name="Kegel J."/>
            <person name="Klute M.J."/>
            <person name="Kuo A."/>
            <person name="Lefebvre S.C."/>
            <person name="Maumus F."/>
            <person name="Mayer C."/>
            <person name="Miller J."/>
            <person name="Monier A."/>
            <person name="Salamov A."/>
            <person name="Young J."/>
            <person name="Aguilar M."/>
            <person name="Claverie J.M."/>
            <person name="Frickenhaus S."/>
            <person name="Gonzalez K."/>
            <person name="Herman E.K."/>
            <person name="Lin Y.C."/>
            <person name="Napier J."/>
            <person name="Ogata H."/>
            <person name="Sarno A.F."/>
            <person name="Shmutz J."/>
            <person name="Schroeder D."/>
            <person name="de Vargas C."/>
            <person name="Verret F."/>
            <person name="von Dassow P."/>
            <person name="Valentin K."/>
            <person name="Van de Peer Y."/>
            <person name="Wheeler G."/>
            <person name="Dacks J.B."/>
            <person name="Delwiche C.F."/>
            <person name="Dyhrman S.T."/>
            <person name="Glockner G."/>
            <person name="John U."/>
            <person name="Richards T."/>
            <person name="Worden A.Z."/>
            <person name="Zhang X."/>
            <person name="Grigoriev I.V."/>
            <person name="Allen A.E."/>
            <person name="Bidle K."/>
            <person name="Borodovsky M."/>
            <person name="Bowler C."/>
            <person name="Brownlee C."/>
            <person name="Cock J.M."/>
            <person name="Elias M."/>
            <person name="Gladyshev V.N."/>
            <person name="Groth M."/>
            <person name="Guda C."/>
            <person name="Hadaegh A."/>
            <person name="Iglesias-Rodriguez M.D."/>
            <person name="Jenkins J."/>
            <person name="Jones B.M."/>
            <person name="Lawson T."/>
            <person name="Leese F."/>
            <person name="Lindquist E."/>
            <person name="Lobanov A."/>
            <person name="Lomsadze A."/>
            <person name="Malik S.B."/>
            <person name="Marsh M.E."/>
            <person name="Mackinder L."/>
            <person name="Mock T."/>
            <person name="Mueller-Roeber B."/>
            <person name="Pagarete A."/>
            <person name="Parker M."/>
            <person name="Probert I."/>
            <person name="Quesneville H."/>
            <person name="Raines C."/>
            <person name="Rensing S.A."/>
            <person name="Riano-Pachon D.M."/>
            <person name="Richier S."/>
            <person name="Rokitta S."/>
            <person name="Shiraiwa Y."/>
            <person name="Soanes D.M."/>
            <person name="van der Giezen M."/>
            <person name="Wahlund T.M."/>
            <person name="Williams B."/>
            <person name="Wilson W."/>
            <person name="Wolfe G."/>
            <person name="Wurch L.L."/>
        </authorList>
    </citation>
    <scope>NUCLEOTIDE SEQUENCE</scope>
</reference>